<protein>
    <submittedName>
        <fullName evidence="1">Uncharacterized protein</fullName>
    </submittedName>
</protein>
<keyword evidence="2" id="KW-1185">Reference proteome</keyword>
<accession>A0A835MES4</accession>
<dbReference type="AlphaFoldDB" id="A0A835MES4"/>
<dbReference type="Proteomes" id="UP000657918">
    <property type="component" value="Unassembled WGS sequence"/>
</dbReference>
<dbReference type="EMBL" id="JADGMS010000017">
    <property type="protein sequence ID" value="KAF9663787.1"/>
    <property type="molecule type" value="Genomic_DNA"/>
</dbReference>
<evidence type="ECO:0000313" key="2">
    <source>
        <dbReference type="Proteomes" id="UP000657918"/>
    </source>
</evidence>
<dbReference type="OrthoDB" id="185373at2759"/>
<evidence type="ECO:0000313" key="1">
    <source>
        <dbReference type="EMBL" id="KAF9663787.1"/>
    </source>
</evidence>
<sequence length="210" mass="23044">MMEEGGVEELFEVESSKSEKVEVVKEGVASIALLPSGSISGHFIQLPHSICYGLHGSGTPNPHLTILIFMVLFGEIIDAPEKISALRELACERECSRGEDYRLIKLTIVDFNSGKEQAVVVECKGHDAARFHNIDQAHGWEKDTVGMVEEKHGKKKIHISFECETLKADKAAEDHIKQFMPKLAGLDAVVNIGRMSISGLDFEAEDAGVK</sequence>
<organism evidence="1 2">
    <name type="scientific">Salix dunnii</name>
    <dbReference type="NCBI Taxonomy" id="1413687"/>
    <lineage>
        <taxon>Eukaryota</taxon>
        <taxon>Viridiplantae</taxon>
        <taxon>Streptophyta</taxon>
        <taxon>Embryophyta</taxon>
        <taxon>Tracheophyta</taxon>
        <taxon>Spermatophyta</taxon>
        <taxon>Magnoliopsida</taxon>
        <taxon>eudicotyledons</taxon>
        <taxon>Gunneridae</taxon>
        <taxon>Pentapetalae</taxon>
        <taxon>rosids</taxon>
        <taxon>fabids</taxon>
        <taxon>Malpighiales</taxon>
        <taxon>Salicaceae</taxon>
        <taxon>Saliceae</taxon>
        <taxon>Salix</taxon>
    </lineage>
</organism>
<gene>
    <name evidence="1" type="ORF">SADUNF_Sadunf17G0088300</name>
</gene>
<reference evidence="1 2" key="1">
    <citation type="submission" date="2020-10" db="EMBL/GenBank/DDBJ databases">
        <title>Plant Genome Project.</title>
        <authorList>
            <person name="Zhang R.-G."/>
        </authorList>
    </citation>
    <scope>NUCLEOTIDE SEQUENCE [LARGE SCALE GENOMIC DNA]</scope>
    <source>
        <strain evidence="1">FAFU-HL-1</strain>
        <tissue evidence="1">Leaf</tissue>
    </source>
</reference>
<name>A0A835MES4_9ROSI</name>
<comment type="caution">
    <text evidence="1">The sequence shown here is derived from an EMBL/GenBank/DDBJ whole genome shotgun (WGS) entry which is preliminary data.</text>
</comment>
<dbReference type="PANTHER" id="PTHR37738:SF1">
    <property type="entry name" value="OS03G0257000 PROTEIN"/>
    <property type="match status" value="1"/>
</dbReference>
<proteinExistence type="predicted"/>
<dbReference type="PANTHER" id="PTHR37738">
    <property type="entry name" value="OS03G0209700 PROTEIN"/>
    <property type="match status" value="1"/>
</dbReference>